<dbReference type="GO" id="GO:0004140">
    <property type="term" value="F:dephospho-CoA kinase activity"/>
    <property type="evidence" value="ECO:0007669"/>
    <property type="project" value="UniProtKB-UniRule"/>
</dbReference>
<comment type="pathway">
    <text evidence="5">Cofactor biosynthesis; coenzyme A biosynthesis; CoA from (R)-pantothenate: step 5/5.</text>
</comment>
<dbReference type="Pfam" id="PF01121">
    <property type="entry name" value="CoaE"/>
    <property type="match status" value="1"/>
</dbReference>
<keyword evidence="2 5" id="KW-0547">Nucleotide-binding</keyword>
<gene>
    <name evidence="5" type="primary">coaE</name>
    <name evidence="7" type="ORF">D9V75_00970</name>
</gene>
<dbReference type="InterPro" id="IPR001977">
    <property type="entry name" value="Depp_CoAkinase"/>
</dbReference>
<comment type="function">
    <text evidence="5">Catalyzes the phosphorylation of the 3'-hydroxyl group of dephosphocoenzyme A to form coenzyme A.</text>
</comment>
<dbReference type="Gene3D" id="3.40.50.300">
    <property type="entry name" value="P-loop containing nucleotide triphosphate hydrolases"/>
    <property type="match status" value="1"/>
</dbReference>
<dbReference type="CDD" id="cd02022">
    <property type="entry name" value="DPCK"/>
    <property type="match status" value="1"/>
</dbReference>
<reference evidence="7 8" key="1">
    <citation type="submission" date="2018-12" db="EMBL/GenBank/DDBJ databases">
        <authorList>
            <person name="Chong R.A."/>
        </authorList>
    </citation>
    <scope>NUCLEOTIDE SEQUENCE [LARGE SCALE GENOMIC DNA]</scope>
    <source>
        <strain evidence="7 8">Mst</strain>
    </source>
</reference>
<dbReference type="EMBL" id="CP034861">
    <property type="protein sequence ID" value="QCI24291.1"/>
    <property type="molecule type" value="Genomic_DNA"/>
</dbReference>
<dbReference type="GO" id="GO:0005737">
    <property type="term" value="C:cytoplasm"/>
    <property type="evidence" value="ECO:0007669"/>
    <property type="project" value="UniProtKB-SubCell"/>
</dbReference>
<dbReference type="Proteomes" id="UP000298673">
    <property type="component" value="Chromosome"/>
</dbReference>
<evidence type="ECO:0000256" key="3">
    <source>
        <dbReference type="ARBA" id="ARBA00022840"/>
    </source>
</evidence>
<comment type="subcellular location">
    <subcellularLocation>
        <location evidence="5">Cytoplasm</location>
    </subcellularLocation>
</comment>
<evidence type="ECO:0000313" key="7">
    <source>
        <dbReference type="EMBL" id="QCI24291.1"/>
    </source>
</evidence>
<evidence type="ECO:0000256" key="2">
    <source>
        <dbReference type="ARBA" id="ARBA00022741"/>
    </source>
</evidence>
<evidence type="ECO:0000256" key="5">
    <source>
        <dbReference type="HAMAP-Rule" id="MF_00376"/>
    </source>
</evidence>
<keyword evidence="5 7" id="KW-0808">Transferase</keyword>
<protein>
    <recommendedName>
        <fullName evidence="5 6">Dephospho-CoA kinase</fullName>
        <ecNumber evidence="5 6">2.7.1.24</ecNumber>
    </recommendedName>
    <alternativeName>
        <fullName evidence="5">Dephosphocoenzyme A kinase</fullName>
    </alternativeName>
</protein>
<evidence type="ECO:0000256" key="6">
    <source>
        <dbReference type="NCBIfam" id="TIGR00152"/>
    </source>
</evidence>
<keyword evidence="3 5" id="KW-0067">ATP-binding</keyword>
<reference evidence="7 8" key="2">
    <citation type="submission" date="2019-05" db="EMBL/GenBank/DDBJ databases">
        <title>Genome evolution of the obligate endosymbiont Buchnera aphidicola.</title>
        <authorList>
            <person name="Moran N.A."/>
        </authorList>
    </citation>
    <scope>NUCLEOTIDE SEQUENCE [LARGE SCALE GENOMIC DNA]</scope>
    <source>
        <strain evidence="7 8">Mst</strain>
    </source>
</reference>
<dbReference type="UniPathway" id="UPA00241">
    <property type="reaction ID" value="UER00356"/>
</dbReference>
<dbReference type="GO" id="GO:0005524">
    <property type="term" value="F:ATP binding"/>
    <property type="evidence" value="ECO:0007669"/>
    <property type="project" value="UniProtKB-UniRule"/>
</dbReference>
<sequence length="215" mass="25400">MTYIVALTGGICSGKTTISNSFKKIGIHVVDSDVISKKIIENNFLVFNAIKKKFGRKVLNIDNSINRSVLKKYIFYNKNNKLWLENLLHPKIYKESQLQIKSKKSVWCLWVVPLLIEKKLEKRVNRILLVDAPIKVQIKRMIQRDKINSEEAKKIVSLQSTRYERISVSDDIIYNNEKIHKLDWYSYYFDSLYTLLSKKNKKLKNFKKNKLTIFH</sequence>
<dbReference type="PROSITE" id="PS51219">
    <property type="entry name" value="DPCK"/>
    <property type="match status" value="1"/>
</dbReference>
<dbReference type="NCBIfam" id="TIGR00152">
    <property type="entry name" value="dephospho-CoA kinase"/>
    <property type="match status" value="1"/>
</dbReference>
<evidence type="ECO:0000313" key="8">
    <source>
        <dbReference type="Proteomes" id="UP000298673"/>
    </source>
</evidence>
<keyword evidence="4 5" id="KW-0173">Coenzyme A biosynthesis</keyword>
<dbReference type="GO" id="GO:0015937">
    <property type="term" value="P:coenzyme A biosynthetic process"/>
    <property type="evidence" value="ECO:0007669"/>
    <property type="project" value="UniProtKB-UniRule"/>
</dbReference>
<dbReference type="PANTHER" id="PTHR10695">
    <property type="entry name" value="DEPHOSPHO-COA KINASE-RELATED"/>
    <property type="match status" value="1"/>
</dbReference>
<keyword evidence="5 7" id="KW-0418">Kinase</keyword>
<organism evidence="7 8">
    <name type="scientific">Buchnera aphidicola</name>
    <name type="common">Muscaphis stroyani</name>
    <dbReference type="NCBI Taxonomy" id="1241869"/>
    <lineage>
        <taxon>Bacteria</taxon>
        <taxon>Pseudomonadati</taxon>
        <taxon>Pseudomonadota</taxon>
        <taxon>Gammaproteobacteria</taxon>
        <taxon>Enterobacterales</taxon>
        <taxon>Erwiniaceae</taxon>
        <taxon>Buchnera</taxon>
    </lineage>
</organism>
<comment type="catalytic activity">
    <reaction evidence="5">
        <text>3'-dephospho-CoA + ATP = ADP + CoA + H(+)</text>
        <dbReference type="Rhea" id="RHEA:18245"/>
        <dbReference type="ChEBI" id="CHEBI:15378"/>
        <dbReference type="ChEBI" id="CHEBI:30616"/>
        <dbReference type="ChEBI" id="CHEBI:57287"/>
        <dbReference type="ChEBI" id="CHEBI:57328"/>
        <dbReference type="ChEBI" id="CHEBI:456216"/>
        <dbReference type="EC" id="2.7.1.24"/>
    </reaction>
</comment>
<dbReference type="AlphaFoldDB" id="A0A4D6YCP2"/>
<dbReference type="SUPFAM" id="SSF52540">
    <property type="entry name" value="P-loop containing nucleoside triphosphate hydrolases"/>
    <property type="match status" value="1"/>
</dbReference>
<name>A0A4D6YCP2_9GAMM</name>
<dbReference type="RefSeq" id="WP_158343394.1">
    <property type="nucleotide sequence ID" value="NZ_CP034861.1"/>
</dbReference>
<dbReference type="PANTHER" id="PTHR10695:SF46">
    <property type="entry name" value="BIFUNCTIONAL COENZYME A SYNTHASE-RELATED"/>
    <property type="match status" value="1"/>
</dbReference>
<accession>A0A4D6YCP2</accession>
<proteinExistence type="inferred from homology"/>
<dbReference type="EC" id="2.7.1.24" evidence="5 6"/>
<dbReference type="HAMAP" id="MF_00376">
    <property type="entry name" value="Dephospho_CoA_kinase"/>
    <property type="match status" value="1"/>
</dbReference>
<comment type="similarity">
    <text evidence="1 5">Belongs to the CoaE family.</text>
</comment>
<keyword evidence="5" id="KW-0963">Cytoplasm</keyword>
<evidence type="ECO:0000256" key="4">
    <source>
        <dbReference type="ARBA" id="ARBA00022993"/>
    </source>
</evidence>
<dbReference type="OrthoDB" id="9812943at2"/>
<evidence type="ECO:0000256" key="1">
    <source>
        <dbReference type="ARBA" id="ARBA00009018"/>
    </source>
</evidence>
<dbReference type="InterPro" id="IPR027417">
    <property type="entry name" value="P-loop_NTPase"/>
</dbReference>
<feature type="binding site" evidence="5">
    <location>
        <begin position="12"/>
        <end position="17"/>
    </location>
    <ligand>
        <name>ATP</name>
        <dbReference type="ChEBI" id="CHEBI:30616"/>
    </ligand>
</feature>